<protein>
    <recommendedName>
        <fullName evidence="9">tRNA (guanine(10)-N(2))-methyltransferase</fullName>
        <ecNumber evidence="9">2.1.1.214</ecNumber>
    </recommendedName>
</protein>
<dbReference type="EC" id="2.1.1.214" evidence="9"/>
<dbReference type="Proteomes" id="UP000007796">
    <property type="component" value="Unassembled WGS sequence"/>
</dbReference>
<dbReference type="GO" id="GO:0005737">
    <property type="term" value="C:cytoplasm"/>
    <property type="evidence" value="ECO:0007669"/>
    <property type="project" value="UniProtKB-SubCell"/>
</dbReference>
<keyword evidence="3 10" id="KW-0820">tRNA-binding</keyword>
<dbReference type="GO" id="GO:0000049">
    <property type="term" value="F:tRNA binding"/>
    <property type="evidence" value="ECO:0007669"/>
    <property type="project" value="UniProtKB-UniRule"/>
</dbReference>
<feature type="domain" description="tRNA (guanine(10)-N(2))-methyltransferase TRMT11 N-terminal" evidence="11">
    <location>
        <begin position="3"/>
        <end position="174"/>
    </location>
</feature>
<dbReference type="EMBL" id="GL629801">
    <property type="protein sequence ID" value="EFX00058.1"/>
    <property type="molecule type" value="Genomic_DNA"/>
</dbReference>
<evidence type="ECO:0000256" key="8">
    <source>
        <dbReference type="ARBA" id="ARBA00022884"/>
    </source>
</evidence>
<proteinExistence type="inferred from homology"/>
<dbReference type="GO" id="GO:0030488">
    <property type="term" value="P:tRNA methylation"/>
    <property type="evidence" value="ECO:0007669"/>
    <property type="project" value="EnsemblFungi"/>
</dbReference>
<evidence type="ECO:0000256" key="4">
    <source>
        <dbReference type="ARBA" id="ARBA00022603"/>
    </source>
</evidence>
<evidence type="ECO:0000256" key="7">
    <source>
        <dbReference type="ARBA" id="ARBA00022694"/>
    </source>
</evidence>
<dbReference type="eggNOG" id="KOG2671">
    <property type="taxonomic scope" value="Eukaryota"/>
</dbReference>
<dbReference type="AlphaFoldDB" id="F0XNT7"/>
<evidence type="ECO:0000256" key="3">
    <source>
        <dbReference type="ARBA" id="ARBA00022555"/>
    </source>
</evidence>
<dbReference type="PROSITE" id="PS00092">
    <property type="entry name" value="N6_MTASE"/>
    <property type="match status" value="1"/>
</dbReference>
<dbReference type="Pfam" id="PF25904">
    <property type="entry name" value="Tmrp11_N"/>
    <property type="match status" value="1"/>
</dbReference>
<evidence type="ECO:0000256" key="2">
    <source>
        <dbReference type="ARBA" id="ARBA00022490"/>
    </source>
</evidence>
<dbReference type="SUPFAM" id="SSF53335">
    <property type="entry name" value="S-adenosyl-L-methionine-dependent methyltransferases"/>
    <property type="match status" value="1"/>
</dbReference>
<dbReference type="RefSeq" id="XP_014169540.1">
    <property type="nucleotide sequence ID" value="XM_014314065.1"/>
</dbReference>
<keyword evidence="5 10" id="KW-0808">Transferase</keyword>
<evidence type="ECO:0000313" key="13">
    <source>
        <dbReference type="Proteomes" id="UP000007796"/>
    </source>
</evidence>
<evidence type="ECO:0000313" key="12">
    <source>
        <dbReference type="EMBL" id="EFX00058.1"/>
    </source>
</evidence>
<dbReference type="InterPro" id="IPR016691">
    <property type="entry name" value="TRMT11"/>
</dbReference>
<comment type="similarity">
    <text evidence="10">Belongs to the class I-like SAM-binding methyltransferase superfamily. TRM11 methyltransferase family.</text>
</comment>
<gene>
    <name evidence="12" type="ORF">CMQ_7060</name>
</gene>
<dbReference type="Gene3D" id="3.40.50.150">
    <property type="entry name" value="Vaccinia Virus protein VP39"/>
    <property type="match status" value="1"/>
</dbReference>
<dbReference type="GO" id="GO:0043528">
    <property type="term" value="C:tRNA (m2G10) methyltransferase complex"/>
    <property type="evidence" value="ECO:0007669"/>
    <property type="project" value="EnsemblFungi"/>
</dbReference>
<reference evidence="12 13" key="1">
    <citation type="journal article" date="2011" name="Proc. Natl. Acad. Sci. U.S.A.">
        <title>Genome and transcriptome analyses of the mountain pine beetle-fungal symbiont Grosmannia clavigera, a lodgepole pine pathogen.</title>
        <authorList>
            <person name="DiGuistini S."/>
            <person name="Wang Y."/>
            <person name="Liao N.Y."/>
            <person name="Taylor G."/>
            <person name="Tanguay P."/>
            <person name="Feau N."/>
            <person name="Henrissat B."/>
            <person name="Chan S.K."/>
            <person name="Hesse-Orce U."/>
            <person name="Alamouti S.M."/>
            <person name="Tsui C.K.M."/>
            <person name="Docking R.T."/>
            <person name="Levasseur A."/>
            <person name="Haridas S."/>
            <person name="Robertson G."/>
            <person name="Birol I."/>
            <person name="Holt R.A."/>
            <person name="Marra M.A."/>
            <person name="Hamelin R.C."/>
            <person name="Hirst M."/>
            <person name="Jones S.J.M."/>
            <person name="Bohlmann J."/>
            <person name="Breuil C."/>
        </authorList>
    </citation>
    <scope>NUCLEOTIDE SEQUENCE [LARGE SCALE GENOMIC DNA]</scope>
    <source>
        <strain evidence="13">kw1407 / UAMH 11150</strain>
    </source>
</reference>
<keyword evidence="6 10" id="KW-0949">S-adenosyl-L-methionine</keyword>
<dbReference type="InterPro" id="IPR029063">
    <property type="entry name" value="SAM-dependent_MTases_sf"/>
</dbReference>
<organism evidence="13">
    <name type="scientific">Grosmannia clavigera (strain kw1407 / UAMH 11150)</name>
    <name type="common">Blue stain fungus</name>
    <name type="synonym">Graphiocladiella clavigera</name>
    <dbReference type="NCBI Taxonomy" id="655863"/>
    <lineage>
        <taxon>Eukaryota</taxon>
        <taxon>Fungi</taxon>
        <taxon>Dikarya</taxon>
        <taxon>Ascomycota</taxon>
        <taxon>Pezizomycotina</taxon>
        <taxon>Sordariomycetes</taxon>
        <taxon>Sordariomycetidae</taxon>
        <taxon>Ophiostomatales</taxon>
        <taxon>Ophiostomataceae</taxon>
        <taxon>Leptographium</taxon>
    </lineage>
</organism>
<comment type="subcellular location">
    <subcellularLocation>
        <location evidence="1">Cytoplasm</location>
    </subcellularLocation>
</comment>
<dbReference type="PROSITE" id="PS51627">
    <property type="entry name" value="SAM_MT_TRM11"/>
    <property type="match status" value="1"/>
</dbReference>
<evidence type="ECO:0000256" key="9">
    <source>
        <dbReference type="ARBA" id="ARBA00066937"/>
    </source>
</evidence>
<dbReference type="GO" id="GO:0160102">
    <property type="term" value="F:tRNA (guanine(10)-N2)-methyltransferase activity"/>
    <property type="evidence" value="ECO:0007669"/>
    <property type="project" value="UniProtKB-EC"/>
</dbReference>
<keyword evidence="2" id="KW-0963">Cytoplasm</keyword>
<evidence type="ECO:0000256" key="6">
    <source>
        <dbReference type="ARBA" id="ARBA00022691"/>
    </source>
</evidence>
<dbReference type="InterPro" id="IPR002052">
    <property type="entry name" value="DNA_methylase_N6_adenine_CS"/>
</dbReference>
<keyword evidence="13" id="KW-1185">Reference proteome</keyword>
<dbReference type="HOGENOM" id="CLU_029646_3_0_1"/>
<dbReference type="InParanoid" id="F0XNT7"/>
<dbReference type="PANTHER" id="PTHR13370">
    <property type="entry name" value="RNA METHYLASE-RELATED"/>
    <property type="match status" value="1"/>
</dbReference>
<dbReference type="InterPro" id="IPR059073">
    <property type="entry name" value="TRMT11_N"/>
</dbReference>
<dbReference type="GeneID" id="25980563"/>
<dbReference type="PANTHER" id="PTHR13370:SF3">
    <property type="entry name" value="TRNA (GUANINE(10)-N2)-METHYLTRANSFERASE HOMOLOG"/>
    <property type="match status" value="1"/>
</dbReference>
<keyword evidence="4 10" id="KW-0489">Methyltransferase</keyword>
<keyword evidence="7 10" id="KW-0819">tRNA processing</keyword>
<dbReference type="PIRSF" id="PIRSF017259">
    <property type="entry name" value="tRNA_mtfrase_TRM11"/>
    <property type="match status" value="1"/>
</dbReference>
<dbReference type="FunCoup" id="F0XNT7">
    <property type="interactions" value="729"/>
</dbReference>
<evidence type="ECO:0000259" key="11">
    <source>
        <dbReference type="Pfam" id="PF25904"/>
    </source>
</evidence>
<accession>F0XNT7</accession>
<evidence type="ECO:0000256" key="1">
    <source>
        <dbReference type="ARBA" id="ARBA00004496"/>
    </source>
</evidence>
<dbReference type="OrthoDB" id="296065at2759"/>
<sequence>MDHYLVRFSHSHETFRLPELQALATLEGLDLEVVKYNPESPFCVIRVANDAAAGAALVRRSLIVQSVHSLWGMADTLPDLHADVAQRAASLWPPFIASSFKMEIDSFQGRRTAAARLSIIDSFGKTLPLEGPIDLHEPDCLLTVFERWVHDAMQKQLTEPEEYYLGRYIARSSRDAIRTFDLKKRRYIATTSMDAELSLLTANLALAAPGKLFYDPFVGTGSFPLAAAYWGAVTWGSDIDGRAVRGSAAGINGAGGLGGSREGRNDVRGNFEQYGLLSGFGDLLIADLTNTPLRRSGGSSRWIDGIVCDPPYGVREGPRVLGCRNPTKTPWVVETGRLRYREPTFLVPKQPYGFMALLHDLLQFSADTLVDNGRLSFWMPTANDEVQELPVPTHPCLAVVSVYAELGTDVLATTSASVESSKSIGLTANQLNPFRRGYFNTKPEE</sequence>
<dbReference type="STRING" id="655863.F0XNT7"/>
<evidence type="ECO:0000256" key="10">
    <source>
        <dbReference type="PROSITE-ProRule" id="PRU00959"/>
    </source>
</evidence>
<keyword evidence="8 10" id="KW-0694">RNA-binding</keyword>
<evidence type="ECO:0000256" key="5">
    <source>
        <dbReference type="ARBA" id="ARBA00022679"/>
    </source>
</evidence>
<name>F0XNT7_GROCL</name>